<organism evidence="1 2">
    <name type="scientific">Allomesorhizobium camelthorni</name>
    <dbReference type="NCBI Taxonomy" id="475069"/>
    <lineage>
        <taxon>Bacteria</taxon>
        <taxon>Pseudomonadati</taxon>
        <taxon>Pseudomonadota</taxon>
        <taxon>Alphaproteobacteria</taxon>
        <taxon>Hyphomicrobiales</taxon>
        <taxon>Phyllobacteriaceae</taxon>
        <taxon>Allomesorhizobium</taxon>
    </lineage>
</organism>
<dbReference type="RefSeq" id="WP_165033244.1">
    <property type="nucleotide sequence ID" value="NZ_JAAKZF010000071.1"/>
</dbReference>
<dbReference type="EMBL" id="JAAKZF010000071">
    <property type="protein sequence ID" value="NGO54913.1"/>
    <property type="molecule type" value="Genomic_DNA"/>
</dbReference>
<protein>
    <submittedName>
        <fullName evidence="1">Uncharacterized protein</fullName>
    </submittedName>
</protein>
<keyword evidence="2" id="KW-1185">Reference proteome</keyword>
<evidence type="ECO:0000313" key="1">
    <source>
        <dbReference type="EMBL" id="NGO54913.1"/>
    </source>
</evidence>
<accession>A0A6G4WL56</accession>
<evidence type="ECO:0000313" key="2">
    <source>
        <dbReference type="Proteomes" id="UP001642900"/>
    </source>
</evidence>
<reference evidence="1 2" key="1">
    <citation type="submission" date="2020-02" db="EMBL/GenBank/DDBJ databases">
        <title>Genome sequence of strain CCNWXJ40-4.</title>
        <authorList>
            <person name="Gao J."/>
            <person name="Sun J."/>
        </authorList>
    </citation>
    <scope>NUCLEOTIDE SEQUENCE [LARGE SCALE GENOMIC DNA]</scope>
    <source>
        <strain evidence="1 2">CCNWXJ 40-4</strain>
    </source>
</reference>
<gene>
    <name evidence="1" type="ORF">G6N73_28100</name>
</gene>
<dbReference type="Proteomes" id="UP001642900">
    <property type="component" value="Unassembled WGS sequence"/>
</dbReference>
<sequence length="86" mass="9852">MELTALMQTPALRIATPPLDPICAIDFVLAQHSGTLWSILWSNVDYAGAVRRAQERLWEPWFAALNDRQHRRHLMPFYGAHPGRNS</sequence>
<name>A0A6G4WL56_9HYPH</name>
<dbReference type="AlphaFoldDB" id="A0A6G4WL56"/>
<proteinExistence type="predicted"/>
<comment type="caution">
    <text evidence="1">The sequence shown here is derived from an EMBL/GenBank/DDBJ whole genome shotgun (WGS) entry which is preliminary data.</text>
</comment>